<evidence type="ECO:0000256" key="1">
    <source>
        <dbReference type="ARBA" id="ARBA00004418"/>
    </source>
</evidence>
<dbReference type="STRING" id="1612624.ADU59_15455"/>
<proteinExistence type="predicted"/>
<reference evidence="5 6" key="1">
    <citation type="journal article" date="2016" name="Syst. Appl. Microbiol.">
        <title>Pararhizobium polonicum sp. nov. isolated from tumors on stone fruit rootstocks.</title>
        <authorList>
            <person name="Pulawska J."/>
            <person name="Kuzmanovic N."/>
            <person name="Willems A."/>
            <person name="Pothier J.F."/>
        </authorList>
    </citation>
    <scope>NUCLEOTIDE SEQUENCE [LARGE SCALE GENOMIC DNA]</scope>
    <source>
        <strain evidence="5 6">F5.1</strain>
    </source>
</reference>
<accession>A0A1C7NZY9</accession>
<dbReference type="PATRIC" id="fig|1612624.7.peg.5014"/>
<dbReference type="PANTHER" id="PTHR35936:SF17">
    <property type="entry name" value="ARGININE-BINDING EXTRACELLULAR PROTEIN ARTP"/>
    <property type="match status" value="1"/>
</dbReference>
<dbReference type="SMART" id="SM00062">
    <property type="entry name" value="PBPb"/>
    <property type="match status" value="1"/>
</dbReference>
<name>A0A1C7NZY9_9HYPH</name>
<keyword evidence="2 3" id="KW-0732">Signal</keyword>
<feature type="signal peptide" evidence="3">
    <location>
        <begin position="1"/>
        <end position="20"/>
    </location>
</feature>
<evidence type="ECO:0000313" key="5">
    <source>
        <dbReference type="EMBL" id="OBZ94585.1"/>
    </source>
</evidence>
<protein>
    <submittedName>
        <fullName evidence="5">ABC transporter substrate-binding protein</fullName>
    </submittedName>
</protein>
<keyword evidence="6" id="KW-1185">Reference proteome</keyword>
<dbReference type="Proteomes" id="UP000093111">
    <property type="component" value="Unassembled WGS sequence"/>
</dbReference>
<sequence length="261" mass="27947">MKKLVAGIILLLAPLTAAQAETLKIGVDLTYPPYNYFDDANQPAGFDVELVKLIGQKTGSEVSFNDTRFENLILGVSSDQFNVIASTLYVTPARAKQIDYIPYMKTGVSIAVSASSGENFTRPEELCGKRVGSIKGAAWIPELEKLNTSVCSANPIDSREFPTSPETTQALMSGGVDAQLENSAVLADAAKKLNGRLKVTSSEQLYPVIVGFGVKKGNTEVATFLRDTLAKLDGDADYEALFSKYGVAKSTDAEFKAAIGE</sequence>
<comment type="caution">
    <text evidence="5">The sequence shown here is derived from an EMBL/GenBank/DDBJ whole genome shotgun (WGS) entry which is preliminary data.</text>
</comment>
<evidence type="ECO:0000259" key="4">
    <source>
        <dbReference type="SMART" id="SM00062"/>
    </source>
</evidence>
<gene>
    <name evidence="5" type="ORF">ADU59_15455</name>
</gene>
<dbReference type="EMBL" id="LGLV01000009">
    <property type="protein sequence ID" value="OBZ94585.1"/>
    <property type="molecule type" value="Genomic_DNA"/>
</dbReference>
<dbReference type="InterPro" id="IPR001638">
    <property type="entry name" value="Solute-binding_3/MltF_N"/>
</dbReference>
<dbReference type="PANTHER" id="PTHR35936">
    <property type="entry name" value="MEMBRANE-BOUND LYTIC MUREIN TRANSGLYCOSYLASE F"/>
    <property type="match status" value="1"/>
</dbReference>
<dbReference type="AlphaFoldDB" id="A0A1C7NZY9"/>
<comment type="subcellular location">
    <subcellularLocation>
        <location evidence="1">Periplasm</location>
    </subcellularLocation>
</comment>
<evidence type="ECO:0000313" key="6">
    <source>
        <dbReference type="Proteomes" id="UP000093111"/>
    </source>
</evidence>
<dbReference type="OrthoDB" id="9814231at2"/>
<dbReference type="CDD" id="cd01004">
    <property type="entry name" value="PBP2_MidA_like"/>
    <property type="match status" value="1"/>
</dbReference>
<dbReference type="SUPFAM" id="SSF53850">
    <property type="entry name" value="Periplasmic binding protein-like II"/>
    <property type="match status" value="1"/>
</dbReference>
<dbReference type="Gene3D" id="3.40.190.10">
    <property type="entry name" value="Periplasmic binding protein-like II"/>
    <property type="match status" value="2"/>
</dbReference>
<dbReference type="GO" id="GO:0042597">
    <property type="term" value="C:periplasmic space"/>
    <property type="evidence" value="ECO:0007669"/>
    <property type="project" value="UniProtKB-SubCell"/>
</dbReference>
<organism evidence="5 6">
    <name type="scientific">Pararhizobium polonicum</name>
    <dbReference type="NCBI Taxonomy" id="1612624"/>
    <lineage>
        <taxon>Bacteria</taxon>
        <taxon>Pseudomonadati</taxon>
        <taxon>Pseudomonadota</taxon>
        <taxon>Alphaproteobacteria</taxon>
        <taxon>Hyphomicrobiales</taxon>
        <taxon>Rhizobiaceae</taxon>
        <taxon>Rhizobium/Agrobacterium group</taxon>
        <taxon>Pararhizobium</taxon>
    </lineage>
</organism>
<feature type="chain" id="PRO_5008890092" evidence="3">
    <location>
        <begin position="21"/>
        <end position="261"/>
    </location>
</feature>
<dbReference type="Pfam" id="PF00497">
    <property type="entry name" value="SBP_bac_3"/>
    <property type="match status" value="1"/>
</dbReference>
<feature type="domain" description="Solute-binding protein family 3/N-terminal" evidence="4">
    <location>
        <begin position="22"/>
        <end position="249"/>
    </location>
</feature>
<evidence type="ECO:0000256" key="2">
    <source>
        <dbReference type="ARBA" id="ARBA00022729"/>
    </source>
</evidence>
<dbReference type="RefSeq" id="WP_068955031.1">
    <property type="nucleotide sequence ID" value="NZ_LGLV01000009.1"/>
</dbReference>
<evidence type="ECO:0000256" key="3">
    <source>
        <dbReference type="SAM" id="SignalP"/>
    </source>
</evidence>